<evidence type="ECO:0000313" key="1">
    <source>
        <dbReference type="EMBL" id="OFC61903.1"/>
    </source>
</evidence>
<dbReference type="EMBL" id="LZYH01000315">
    <property type="protein sequence ID" value="OFC61903.1"/>
    <property type="molecule type" value="Genomic_DNA"/>
</dbReference>
<organism evidence="1 2">
    <name type="scientific">Acidithiobacillus caldus</name>
    <dbReference type="NCBI Taxonomy" id="33059"/>
    <lineage>
        <taxon>Bacteria</taxon>
        <taxon>Pseudomonadati</taxon>
        <taxon>Pseudomonadota</taxon>
        <taxon>Acidithiobacillia</taxon>
        <taxon>Acidithiobacillales</taxon>
        <taxon>Acidithiobacillaceae</taxon>
        <taxon>Acidithiobacillus</taxon>
    </lineage>
</organism>
<protein>
    <submittedName>
        <fullName evidence="1">Uncharacterized protein</fullName>
    </submittedName>
</protein>
<proteinExistence type="predicted"/>
<accession>A0A1E7YZI6</accession>
<reference evidence="1 2" key="1">
    <citation type="submission" date="2016-06" db="EMBL/GenBank/DDBJ databases">
        <title>Gene turnover analysis identifies the evolutionary adaptation of the extremophile Acidithiobacillus caldus.</title>
        <authorList>
            <person name="Zhang X."/>
        </authorList>
    </citation>
    <scope>NUCLEOTIDE SEQUENCE [LARGE SCALE GENOMIC DNA]</scope>
    <source>
        <strain evidence="1 2">S1</strain>
    </source>
</reference>
<gene>
    <name evidence="1" type="ORF">BAE30_03530</name>
</gene>
<dbReference type="AlphaFoldDB" id="A0A1E7YZI6"/>
<dbReference type="InterPro" id="IPR027417">
    <property type="entry name" value="P-loop_NTPase"/>
</dbReference>
<comment type="caution">
    <text evidence="1">The sequence shown here is derived from an EMBL/GenBank/DDBJ whole genome shotgun (WGS) entry which is preliminary data.</text>
</comment>
<sequence length="392" mass="45778">MKTLYLHAGGSKTGSSALQVFFSQYACALEQHGFAYKNHSEVRHEYQITSGNGYALFELLLSTPDNYCINDVIMNYFGTCNCAIISSEYMQHIDSRQIHRLLSATFILKIRLELIYFVRSVIHFVCPAYDQVIKRHGECRSIDDWIPELGTLDHIEFLKRVSGIVPRANIHVFNYDSVHEHLVDTMLQVLGVGDHMKTDARHKQRRVNRSLTNHERNYLRDVNRRYGGKFSEEVSDRLIYSKPECCSETPPISDHSVGILVEKFQADITWVNQTFLGGKDGISIFSSHSAMREIRQDTVPALEFEQSDVHHLVLEWYIERIIALQKELDDVYRSRPFRVTYPLRLIWRLIRRFMVFPRKGKMRRESSIEQRNREITEYSVPRPSLCKDIENV</sequence>
<dbReference type="Proteomes" id="UP000175707">
    <property type="component" value="Unassembled WGS sequence"/>
</dbReference>
<dbReference type="SUPFAM" id="SSF52540">
    <property type="entry name" value="P-loop containing nucleoside triphosphate hydrolases"/>
    <property type="match status" value="1"/>
</dbReference>
<evidence type="ECO:0000313" key="2">
    <source>
        <dbReference type="Proteomes" id="UP000175707"/>
    </source>
</evidence>
<name>A0A1E7YZI6_9PROT</name>